<organism evidence="2 3">
    <name type="scientific">Emergomyces africanus</name>
    <dbReference type="NCBI Taxonomy" id="1955775"/>
    <lineage>
        <taxon>Eukaryota</taxon>
        <taxon>Fungi</taxon>
        <taxon>Dikarya</taxon>
        <taxon>Ascomycota</taxon>
        <taxon>Pezizomycotina</taxon>
        <taxon>Eurotiomycetes</taxon>
        <taxon>Eurotiomycetidae</taxon>
        <taxon>Onygenales</taxon>
        <taxon>Ajellomycetaceae</taxon>
        <taxon>Emergomyces</taxon>
    </lineage>
</organism>
<evidence type="ECO:0000313" key="2">
    <source>
        <dbReference type="EMBL" id="OAX82190.1"/>
    </source>
</evidence>
<comment type="caution">
    <text evidence="2">The sequence shown here is derived from an EMBL/GenBank/DDBJ whole genome shotgun (WGS) entry which is preliminary data.</text>
</comment>
<evidence type="ECO:0000259" key="1">
    <source>
        <dbReference type="Pfam" id="PF00135"/>
    </source>
</evidence>
<proteinExistence type="predicted"/>
<dbReference type="Proteomes" id="UP000091918">
    <property type="component" value="Unassembled WGS sequence"/>
</dbReference>
<dbReference type="Pfam" id="PF00135">
    <property type="entry name" value="COesterase"/>
    <property type="match status" value="1"/>
</dbReference>
<dbReference type="OrthoDB" id="4181027at2759"/>
<dbReference type="SUPFAM" id="SSF53474">
    <property type="entry name" value="alpha/beta-Hydrolases"/>
    <property type="match status" value="1"/>
</dbReference>
<dbReference type="EMBL" id="LGUA01000342">
    <property type="protein sequence ID" value="OAX82190.1"/>
    <property type="molecule type" value="Genomic_DNA"/>
</dbReference>
<reference evidence="2 3" key="1">
    <citation type="submission" date="2015-07" db="EMBL/GenBank/DDBJ databases">
        <title>Emmonsia species relationships and genome sequence.</title>
        <authorList>
            <person name="Cuomo C.A."/>
            <person name="Schwartz I.S."/>
            <person name="Kenyon C."/>
            <person name="de Hoog G.S."/>
            <person name="Govender N.P."/>
            <person name="Botha A."/>
            <person name="Moreno L."/>
            <person name="de Vries M."/>
            <person name="Munoz J.F."/>
            <person name="Stielow J.B."/>
        </authorList>
    </citation>
    <scope>NUCLEOTIDE SEQUENCE [LARGE SCALE GENOMIC DNA]</scope>
    <source>
        <strain evidence="2 3">CBS 136260</strain>
    </source>
</reference>
<dbReference type="Gene3D" id="3.40.50.1820">
    <property type="entry name" value="alpha/beta hydrolase"/>
    <property type="match status" value="1"/>
</dbReference>
<dbReference type="InterPro" id="IPR029058">
    <property type="entry name" value="AB_hydrolase_fold"/>
</dbReference>
<dbReference type="AlphaFoldDB" id="A0A1B7NZK1"/>
<evidence type="ECO:0000313" key="3">
    <source>
        <dbReference type="Proteomes" id="UP000091918"/>
    </source>
</evidence>
<dbReference type="InterPro" id="IPR002018">
    <property type="entry name" value="CarbesteraseB"/>
</dbReference>
<protein>
    <recommendedName>
        <fullName evidence="1">Carboxylesterase type B domain-containing protein</fullName>
    </recommendedName>
</protein>
<dbReference type="PANTHER" id="PTHR43142">
    <property type="entry name" value="CARBOXYLIC ESTER HYDROLASE"/>
    <property type="match status" value="1"/>
</dbReference>
<dbReference type="PANTHER" id="PTHR43142:SF6">
    <property type="entry name" value="PUTATIVE (AFU_ORTHOLOGUE AFUA_7G01710)-RELATED"/>
    <property type="match status" value="1"/>
</dbReference>
<feature type="domain" description="Carboxylesterase type B" evidence="1">
    <location>
        <begin position="18"/>
        <end position="502"/>
    </location>
</feature>
<name>A0A1B7NZK1_9EURO</name>
<gene>
    <name evidence="2" type="ORF">ACJ72_03459</name>
</gene>
<dbReference type="STRING" id="1658172.A0A1B7NZK1"/>
<accession>A0A1B7NZK1</accession>
<sequence>MTRIDVHSVNTTVSGFVSTQGVANFLGIKFAEVTERFRPARPLPLASLGPAVAASQYGPRCPQPVNHGRMRRSHLYEGVTESSNTPVSEQECLRLNIYAPAGAVSARAMLPVMVWIHGGGFVFGDGNSEYDGNYLVEESGRLGKPFVFVTLNYRLGYYGFLSSSELAAEARSRGEEYHPNPGLYDQRLGLEWVRDNILLFAGDPDNVTISGQSAGAWSALSHLVSDVPLCRRGFVMSTTVISFPSDAECQEIFDQLAARTGISDSATGEEKLAALRAIPDHKMSEYSDGALLLRPAWDPKWFAGFPGRVRLDQIESLPERVDGLLIGSMKNETANIRPAWSKLSVEKIREAVGSVIPDESMKMEIVNAYGLDSHDKETVLRGIVKLTGESFFSLFSEKLGNFDSNVMVLRFDQPDTFEQSAFHGFAYHCFDLPFLCRFPAVAGEHATSDLRETTNAFTTAISRFVSGHQPWEPFHHSRKLMVLDGTRGGLVDSQENETWHRFFTTEERARCLVDTGRLLMTYKFN</sequence>
<keyword evidence="3" id="KW-1185">Reference proteome</keyword>